<feature type="domain" description="TFIIS N-terminal" evidence="5">
    <location>
        <begin position="5"/>
        <end position="84"/>
    </location>
</feature>
<feature type="region of interest" description="Disordered" evidence="4">
    <location>
        <begin position="84"/>
        <end position="157"/>
    </location>
</feature>
<protein>
    <recommendedName>
        <fullName evidence="9">TFIIS N-terminal domain-containing protein</fullName>
    </recommendedName>
</protein>
<dbReference type="SUPFAM" id="SSF47676">
    <property type="entry name" value="Conserved domain common to transcription factors TFIIS, elongin A, CRSP70"/>
    <property type="match status" value="1"/>
</dbReference>
<name>A0AAD9JS46_9ANNE</name>
<dbReference type="PROSITE" id="PS51321">
    <property type="entry name" value="TFIIS_CENTRAL"/>
    <property type="match status" value="1"/>
</dbReference>
<feature type="compositionally biased region" description="Polar residues" evidence="4">
    <location>
        <begin position="90"/>
        <end position="100"/>
    </location>
</feature>
<evidence type="ECO:0000256" key="2">
    <source>
        <dbReference type="ARBA" id="ARBA00023242"/>
    </source>
</evidence>
<accession>A0AAD9JS46</accession>
<evidence type="ECO:0008006" key="9">
    <source>
        <dbReference type="Google" id="ProtNLM"/>
    </source>
</evidence>
<evidence type="ECO:0000313" key="7">
    <source>
        <dbReference type="EMBL" id="KAK2157185.1"/>
    </source>
</evidence>
<organism evidence="7 8">
    <name type="scientific">Paralvinella palmiformis</name>
    <dbReference type="NCBI Taxonomy" id="53620"/>
    <lineage>
        <taxon>Eukaryota</taxon>
        <taxon>Metazoa</taxon>
        <taxon>Spiralia</taxon>
        <taxon>Lophotrochozoa</taxon>
        <taxon>Annelida</taxon>
        <taxon>Polychaeta</taxon>
        <taxon>Sedentaria</taxon>
        <taxon>Canalipalpata</taxon>
        <taxon>Terebellida</taxon>
        <taxon>Terebelliformia</taxon>
        <taxon>Alvinellidae</taxon>
        <taxon>Paralvinella</taxon>
    </lineage>
</organism>
<reference evidence="7" key="1">
    <citation type="journal article" date="2023" name="Mol. Biol. Evol.">
        <title>Third-Generation Sequencing Reveals the Adaptive Role of the Epigenome in Three Deep-Sea Polychaetes.</title>
        <authorList>
            <person name="Perez M."/>
            <person name="Aroh O."/>
            <person name="Sun Y."/>
            <person name="Lan Y."/>
            <person name="Juniper S.K."/>
            <person name="Young C.R."/>
            <person name="Angers B."/>
            <person name="Qian P.Y."/>
        </authorList>
    </citation>
    <scope>NUCLEOTIDE SEQUENCE</scope>
    <source>
        <strain evidence="7">P08H-3</strain>
    </source>
</reference>
<keyword evidence="2 3" id="KW-0539">Nucleus</keyword>
<dbReference type="Gene3D" id="1.20.930.10">
    <property type="entry name" value="Conserved domain common to transcription factors TFIIS, elongin A, CRSP70"/>
    <property type="match status" value="1"/>
</dbReference>
<keyword evidence="8" id="KW-1185">Reference proteome</keyword>
<sequence>MSSGDDIIKIGKKLDKMVASGTVDDATASDLLSTLKKFPMTFELLQKTRIGMKVNNFRKSCGNDGLISLSKALIKSWKKLLPDTSGGGANKTSNNTNLQRSNSSGSFSGSKDEDSRDSLANSDSQKSEAPSTPSSKTPEFMRQSSFPSRAEETNDSVRLKCRELLGRALKTSPTPDGIQDPDELAAAIEDYILLES</sequence>
<dbReference type="InterPro" id="IPR035441">
    <property type="entry name" value="TFIIS/LEDGF_dom_sf"/>
</dbReference>
<dbReference type="InterPro" id="IPR035100">
    <property type="entry name" value="TF_IIS-typ"/>
</dbReference>
<dbReference type="Proteomes" id="UP001208570">
    <property type="component" value="Unassembled WGS sequence"/>
</dbReference>
<proteinExistence type="predicted"/>
<dbReference type="PROSITE" id="PS51319">
    <property type="entry name" value="TFIIS_N"/>
    <property type="match status" value="1"/>
</dbReference>
<dbReference type="PANTHER" id="PTHR11477:SF0">
    <property type="entry name" value="IP08861P-RELATED"/>
    <property type="match status" value="1"/>
</dbReference>
<feature type="domain" description="TFIIS central" evidence="6">
    <location>
        <begin position="157"/>
        <end position="196"/>
    </location>
</feature>
<dbReference type="InterPro" id="IPR003618">
    <property type="entry name" value="TFIIS_cen_dom"/>
</dbReference>
<evidence type="ECO:0000256" key="3">
    <source>
        <dbReference type="PROSITE-ProRule" id="PRU00649"/>
    </source>
</evidence>
<evidence type="ECO:0000259" key="6">
    <source>
        <dbReference type="PROSITE" id="PS51321"/>
    </source>
</evidence>
<dbReference type="PIRSF" id="PIRSF006704">
    <property type="entry name" value="TF_IIS"/>
    <property type="match status" value="1"/>
</dbReference>
<dbReference type="PANTHER" id="PTHR11477">
    <property type="entry name" value="TRANSCRIPTION FACTOR S-II ZINC FINGER DOMAIN-CONTAINING PROTEIN"/>
    <property type="match status" value="1"/>
</dbReference>
<evidence type="ECO:0000256" key="4">
    <source>
        <dbReference type="SAM" id="MobiDB-lite"/>
    </source>
</evidence>
<dbReference type="GO" id="GO:0005634">
    <property type="term" value="C:nucleus"/>
    <property type="evidence" value="ECO:0007669"/>
    <property type="project" value="UniProtKB-SubCell"/>
</dbReference>
<evidence type="ECO:0000256" key="1">
    <source>
        <dbReference type="ARBA" id="ARBA00004123"/>
    </source>
</evidence>
<dbReference type="CDD" id="cd00183">
    <property type="entry name" value="TFIIS_I"/>
    <property type="match status" value="1"/>
</dbReference>
<dbReference type="InterPro" id="IPR003617">
    <property type="entry name" value="TFIIS/CRSP70_N_sub"/>
</dbReference>
<comment type="caution">
    <text evidence="7">The sequence shown here is derived from an EMBL/GenBank/DDBJ whole genome shotgun (WGS) entry which is preliminary data.</text>
</comment>
<gene>
    <name evidence="7" type="ORF">LSH36_196g05028</name>
</gene>
<dbReference type="EMBL" id="JAODUP010000196">
    <property type="protein sequence ID" value="KAK2157185.1"/>
    <property type="molecule type" value="Genomic_DNA"/>
</dbReference>
<evidence type="ECO:0000259" key="5">
    <source>
        <dbReference type="PROSITE" id="PS51319"/>
    </source>
</evidence>
<dbReference type="AlphaFoldDB" id="A0AAD9JS46"/>
<dbReference type="Pfam" id="PF08711">
    <property type="entry name" value="Med26"/>
    <property type="match status" value="1"/>
</dbReference>
<dbReference type="GO" id="GO:0006351">
    <property type="term" value="P:DNA-templated transcription"/>
    <property type="evidence" value="ECO:0007669"/>
    <property type="project" value="InterPro"/>
</dbReference>
<evidence type="ECO:0000313" key="8">
    <source>
        <dbReference type="Proteomes" id="UP001208570"/>
    </source>
</evidence>
<dbReference type="SMART" id="SM00509">
    <property type="entry name" value="TFS2N"/>
    <property type="match status" value="1"/>
</dbReference>
<dbReference type="InterPro" id="IPR017923">
    <property type="entry name" value="TFIIS_N"/>
</dbReference>
<feature type="compositionally biased region" description="Polar residues" evidence="4">
    <location>
        <begin position="118"/>
        <end position="147"/>
    </location>
</feature>
<comment type="subcellular location">
    <subcellularLocation>
        <location evidence="1 3">Nucleus</location>
    </subcellularLocation>
</comment>